<name>A0A3N0Y3I8_ANAGA</name>
<comment type="caution">
    <text evidence="1">The sequence shown here is derived from an EMBL/GenBank/DDBJ whole genome shotgun (WGS) entry which is preliminary data.</text>
</comment>
<evidence type="ECO:0000313" key="2">
    <source>
        <dbReference type="Proteomes" id="UP000281406"/>
    </source>
</evidence>
<reference evidence="1 2" key="1">
    <citation type="submission" date="2018-10" db="EMBL/GenBank/DDBJ databases">
        <title>Genome assembly for a Yunnan-Guizhou Plateau 3E fish, Anabarilius grahami (Regan), and its evolutionary and genetic applications.</title>
        <authorList>
            <person name="Jiang W."/>
        </authorList>
    </citation>
    <scope>NUCLEOTIDE SEQUENCE [LARGE SCALE GENOMIC DNA]</scope>
    <source>
        <strain evidence="1">AG-KIZ</strain>
        <tissue evidence="1">Muscle</tissue>
    </source>
</reference>
<evidence type="ECO:0000313" key="1">
    <source>
        <dbReference type="EMBL" id="ROL40755.1"/>
    </source>
</evidence>
<dbReference type="Proteomes" id="UP000281406">
    <property type="component" value="Unassembled WGS sequence"/>
</dbReference>
<organism evidence="1 2">
    <name type="scientific">Anabarilius grahami</name>
    <name type="common">Kanglang fish</name>
    <name type="synonym">Barilius grahami</name>
    <dbReference type="NCBI Taxonomy" id="495550"/>
    <lineage>
        <taxon>Eukaryota</taxon>
        <taxon>Metazoa</taxon>
        <taxon>Chordata</taxon>
        <taxon>Craniata</taxon>
        <taxon>Vertebrata</taxon>
        <taxon>Euteleostomi</taxon>
        <taxon>Actinopterygii</taxon>
        <taxon>Neopterygii</taxon>
        <taxon>Teleostei</taxon>
        <taxon>Ostariophysi</taxon>
        <taxon>Cypriniformes</taxon>
        <taxon>Xenocyprididae</taxon>
        <taxon>Xenocypridinae</taxon>
        <taxon>Xenocypridinae incertae sedis</taxon>
        <taxon>Anabarilius</taxon>
    </lineage>
</organism>
<sequence>MKETASCLWHLTMRRVFSVSRVSKVGSEDTLDEVRGQIPPVRLTLSCTTAKGDLCYVLSALRGGMHPPAACLVSTATSAQTVKSTHHQATFASVNIQRCRPIQDYVTLLVVYEKLIQIKFVKKLEWLIVSLWVKPLGTSVTLLTETDSRSRLSFFKRQSIHRIN</sequence>
<proteinExistence type="predicted"/>
<dbReference type="EMBL" id="RJVU01053127">
    <property type="protein sequence ID" value="ROL40755.1"/>
    <property type="molecule type" value="Genomic_DNA"/>
</dbReference>
<dbReference type="AlphaFoldDB" id="A0A3N0Y3I8"/>
<gene>
    <name evidence="1" type="ORF">DPX16_9749</name>
</gene>
<protein>
    <submittedName>
        <fullName evidence="1">Uncharacterized protein</fullName>
    </submittedName>
</protein>
<accession>A0A3N0Y3I8</accession>
<keyword evidence="2" id="KW-1185">Reference proteome</keyword>